<name>A0A0F7L5R3_9VIRU</name>
<proteinExistence type="predicted"/>
<evidence type="ECO:0000313" key="1">
    <source>
        <dbReference type="EMBL" id="AKH47869.1"/>
    </source>
</evidence>
<accession>A0A0F7L5R3</accession>
<sequence length="52" mass="5836">MEGYTASEVCYVSSGRCNINRSGIQQSPYGGPKEVKEFSGFRKHHRVLIDES</sequence>
<reference evidence="1" key="1">
    <citation type="journal article" date="2015" name="Front. Microbiol.">
        <title>Combining genomic sequencing methods to explore viral diversity and reveal potential virus-host interactions.</title>
        <authorList>
            <person name="Chow C.E."/>
            <person name="Winget D.M."/>
            <person name="White R.A.III."/>
            <person name="Hallam S.J."/>
            <person name="Suttle C.A."/>
        </authorList>
    </citation>
    <scope>NUCLEOTIDE SEQUENCE</scope>
    <source>
        <strain evidence="1">Oxic1_4</strain>
    </source>
</reference>
<reference evidence="1" key="2">
    <citation type="submission" date="2015-03" db="EMBL/GenBank/DDBJ databases">
        <authorList>
            <person name="Chow C.-E.T."/>
            <person name="Winget D.M."/>
            <person name="White R.A.III."/>
            <person name="Hallam S.J."/>
            <person name="Suttle C.A."/>
        </authorList>
    </citation>
    <scope>NUCLEOTIDE SEQUENCE</scope>
    <source>
        <strain evidence="1">Oxic1_4</strain>
    </source>
</reference>
<organism evidence="1">
    <name type="scientific">uncultured marine virus</name>
    <dbReference type="NCBI Taxonomy" id="186617"/>
    <lineage>
        <taxon>Viruses</taxon>
        <taxon>environmental samples</taxon>
    </lineage>
</organism>
<dbReference type="EMBL" id="KR029599">
    <property type="protein sequence ID" value="AKH47869.1"/>
    <property type="molecule type" value="Genomic_DNA"/>
</dbReference>
<protein>
    <submittedName>
        <fullName evidence="1">Tail protein</fullName>
    </submittedName>
</protein>